<proteinExistence type="predicted"/>
<dbReference type="Proteomes" id="UP000799640">
    <property type="component" value="Unassembled WGS sequence"/>
</dbReference>
<dbReference type="AlphaFoldDB" id="A0A6G1I819"/>
<sequence length="140" mass="15286">MICSLPLYPRWVVAISVLLVVKMVDGGISVRIVMSVVFHRSTRTCVIAFPIGCSCSGCMKTKRKDGGQGCRLHVQAFHMQARATEQGRHGRTGCAREGVRPVLSCRQRAGKTPPMLLPPREVFGDEPPLFIPLSTPAASR</sequence>
<accession>A0A6G1I819</accession>
<reference evidence="1" key="1">
    <citation type="journal article" date="2020" name="Stud. Mycol.">
        <title>101 Dothideomycetes genomes: a test case for predicting lifestyles and emergence of pathogens.</title>
        <authorList>
            <person name="Haridas S."/>
            <person name="Albert R."/>
            <person name="Binder M."/>
            <person name="Bloem J."/>
            <person name="Labutti K."/>
            <person name="Salamov A."/>
            <person name="Andreopoulos B."/>
            <person name="Baker S."/>
            <person name="Barry K."/>
            <person name="Bills G."/>
            <person name="Bluhm B."/>
            <person name="Cannon C."/>
            <person name="Castanera R."/>
            <person name="Culley D."/>
            <person name="Daum C."/>
            <person name="Ezra D."/>
            <person name="Gonzalez J."/>
            <person name="Henrissat B."/>
            <person name="Kuo A."/>
            <person name="Liang C."/>
            <person name="Lipzen A."/>
            <person name="Lutzoni F."/>
            <person name="Magnuson J."/>
            <person name="Mondo S."/>
            <person name="Nolan M."/>
            <person name="Ohm R."/>
            <person name="Pangilinan J."/>
            <person name="Park H.-J."/>
            <person name="Ramirez L."/>
            <person name="Alfaro M."/>
            <person name="Sun H."/>
            <person name="Tritt A."/>
            <person name="Yoshinaga Y."/>
            <person name="Zwiers L.-H."/>
            <person name="Turgeon B."/>
            <person name="Goodwin S."/>
            <person name="Spatafora J."/>
            <person name="Crous P."/>
            <person name="Grigoriev I."/>
        </authorList>
    </citation>
    <scope>NUCLEOTIDE SEQUENCE</scope>
    <source>
        <strain evidence="1">CBS 262.69</strain>
    </source>
</reference>
<dbReference type="EMBL" id="ML996688">
    <property type="protein sequence ID" value="KAF2404266.1"/>
    <property type="molecule type" value="Genomic_DNA"/>
</dbReference>
<keyword evidence="2" id="KW-1185">Reference proteome</keyword>
<evidence type="ECO:0000313" key="2">
    <source>
        <dbReference type="Proteomes" id="UP000799640"/>
    </source>
</evidence>
<organism evidence="1 2">
    <name type="scientific">Trichodelitschia bisporula</name>
    <dbReference type="NCBI Taxonomy" id="703511"/>
    <lineage>
        <taxon>Eukaryota</taxon>
        <taxon>Fungi</taxon>
        <taxon>Dikarya</taxon>
        <taxon>Ascomycota</taxon>
        <taxon>Pezizomycotina</taxon>
        <taxon>Dothideomycetes</taxon>
        <taxon>Dothideomycetes incertae sedis</taxon>
        <taxon>Phaeotrichales</taxon>
        <taxon>Phaeotrichaceae</taxon>
        <taxon>Trichodelitschia</taxon>
    </lineage>
</organism>
<evidence type="ECO:0000313" key="1">
    <source>
        <dbReference type="EMBL" id="KAF2404266.1"/>
    </source>
</evidence>
<protein>
    <submittedName>
        <fullName evidence="1">Uncharacterized protein</fullName>
    </submittedName>
</protein>
<gene>
    <name evidence="1" type="ORF">EJ06DRAFT_194575</name>
</gene>
<name>A0A6G1I819_9PEZI</name>